<protein>
    <recommendedName>
        <fullName evidence="3">Adaptor protein ClpS core domain-containing protein</fullName>
    </recommendedName>
</protein>
<dbReference type="AlphaFoldDB" id="A0A0D3KFQ3"/>
<dbReference type="PANTHER" id="PTHR33473:SF17">
    <property type="entry name" value="ATP-DEPENDENT CLP PROTEASE ADAPTER PROTEIN CLPS1, CHLOROPLASTIC"/>
    <property type="match status" value="1"/>
</dbReference>
<reference evidence="5" key="1">
    <citation type="journal article" date="2013" name="Nature">
        <title>Pan genome of the phytoplankton Emiliania underpins its global distribution.</title>
        <authorList>
            <person name="Read B.A."/>
            <person name="Kegel J."/>
            <person name="Klute M.J."/>
            <person name="Kuo A."/>
            <person name="Lefebvre S.C."/>
            <person name="Maumus F."/>
            <person name="Mayer C."/>
            <person name="Miller J."/>
            <person name="Monier A."/>
            <person name="Salamov A."/>
            <person name="Young J."/>
            <person name="Aguilar M."/>
            <person name="Claverie J.M."/>
            <person name="Frickenhaus S."/>
            <person name="Gonzalez K."/>
            <person name="Herman E.K."/>
            <person name="Lin Y.C."/>
            <person name="Napier J."/>
            <person name="Ogata H."/>
            <person name="Sarno A.F."/>
            <person name="Shmutz J."/>
            <person name="Schroeder D."/>
            <person name="de Vargas C."/>
            <person name="Verret F."/>
            <person name="von Dassow P."/>
            <person name="Valentin K."/>
            <person name="Van de Peer Y."/>
            <person name="Wheeler G."/>
            <person name="Dacks J.B."/>
            <person name="Delwiche C.F."/>
            <person name="Dyhrman S.T."/>
            <person name="Glockner G."/>
            <person name="John U."/>
            <person name="Richards T."/>
            <person name="Worden A.Z."/>
            <person name="Zhang X."/>
            <person name="Grigoriev I.V."/>
            <person name="Allen A.E."/>
            <person name="Bidle K."/>
            <person name="Borodovsky M."/>
            <person name="Bowler C."/>
            <person name="Brownlee C."/>
            <person name="Cock J.M."/>
            <person name="Elias M."/>
            <person name="Gladyshev V.N."/>
            <person name="Groth M."/>
            <person name="Guda C."/>
            <person name="Hadaegh A."/>
            <person name="Iglesias-Rodriguez M.D."/>
            <person name="Jenkins J."/>
            <person name="Jones B.M."/>
            <person name="Lawson T."/>
            <person name="Leese F."/>
            <person name="Lindquist E."/>
            <person name="Lobanov A."/>
            <person name="Lomsadze A."/>
            <person name="Malik S.B."/>
            <person name="Marsh M.E."/>
            <person name="Mackinder L."/>
            <person name="Mock T."/>
            <person name="Mueller-Roeber B."/>
            <person name="Pagarete A."/>
            <person name="Parker M."/>
            <person name="Probert I."/>
            <person name="Quesneville H."/>
            <person name="Raines C."/>
            <person name="Rensing S.A."/>
            <person name="Riano-Pachon D.M."/>
            <person name="Richier S."/>
            <person name="Rokitta S."/>
            <person name="Shiraiwa Y."/>
            <person name="Soanes D.M."/>
            <person name="van der Giezen M."/>
            <person name="Wahlund T.M."/>
            <person name="Williams B."/>
            <person name="Wilson W."/>
            <person name="Wolfe G."/>
            <person name="Wurch L.L."/>
        </authorList>
    </citation>
    <scope>NUCLEOTIDE SEQUENCE</scope>
</reference>
<dbReference type="Pfam" id="PF02617">
    <property type="entry name" value="ClpS"/>
    <property type="match status" value="1"/>
</dbReference>
<dbReference type="Proteomes" id="UP000013827">
    <property type="component" value="Unassembled WGS sequence"/>
</dbReference>
<evidence type="ECO:0000256" key="1">
    <source>
        <dbReference type="SAM" id="MobiDB-lite"/>
    </source>
</evidence>
<dbReference type="PANTHER" id="PTHR33473">
    <property type="entry name" value="ATP-DEPENDENT CLP PROTEASE ADAPTER PROTEIN CLPS1, CHLOROPLASTIC"/>
    <property type="match status" value="1"/>
</dbReference>
<organism evidence="4 5">
    <name type="scientific">Emiliania huxleyi (strain CCMP1516)</name>
    <dbReference type="NCBI Taxonomy" id="280463"/>
    <lineage>
        <taxon>Eukaryota</taxon>
        <taxon>Haptista</taxon>
        <taxon>Haptophyta</taxon>
        <taxon>Prymnesiophyceae</taxon>
        <taxon>Isochrysidales</taxon>
        <taxon>Noelaerhabdaceae</taxon>
        <taxon>Emiliania</taxon>
    </lineage>
</organism>
<sequence>MSLLAALLVAPALTLHPARTALRPQPARGPLLQPRFAAAAARPRGAIGAAAAAAAGGVWMQEGLEREKKAKKGGAAVVERPKAEPKQMSKEEIANEPMWRLLIHNDDVHTWDYVIYAIVSVVKTVTRKKAHRITTTVHTMGSATVTITWKQQAKKYCMELQKWGLTSSIAPESDGDKGPGGGGDGGGGGGA</sequence>
<dbReference type="HOGENOM" id="CLU_121207_0_0_1"/>
<evidence type="ECO:0000259" key="3">
    <source>
        <dbReference type="Pfam" id="PF02617"/>
    </source>
</evidence>
<dbReference type="Gene3D" id="3.30.1390.10">
    <property type="match status" value="1"/>
</dbReference>
<dbReference type="InterPro" id="IPR014719">
    <property type="entry name" value="Ribosomal_bL12_C/ClpS-like"/>
</dbReference>
<dbReference type="GO" id="GO:0030163">
    <property type="term" value="P:protein catabolic process"/>
    <property type="evidence" value="ECO:0007669"/>
    <property type="project" value="InterPro"/>
</dbReference>
<evidence type="ECO:0000256" key="2">
    <source>
        <dbReference type="SAM" id="SignalP"/>
    </source>
</evidence>
<feature type="chain" id="PRO_5044291796" description="Adaptor protein ClpS core domain-containing protein" evidence="2">
    <location>
        <begin position="21"/>
        <end position="191"/>
    </location>
</feature>
<evidence type="ECO:0000313" key="5">
    <source>
        <dbReference type="Proteomes" id="UP000013827"/>
    </source>
</evidence>
<accession>A0A0D3KFQ3</accession>
<dbReference type="RefSeq" id="XP_005787017.1">
    <property type="nucleotide sequence ID" value="XM_005786960.1"/>
</dbReference>
<proteinExistence type="predicted"/>
<dbReference type="STRING" id="2903.R1DGD3"/>
<feature type="region of interest" description="Disordered" evidence="1">
    <location>
        <begin position="168"/>
        <end position="191"/>
    </location>
</feature>
<keyword evidence="5" id="KW-1185">Reference proteome</keyword>
<evidence type="ECO:0000313" key="4">
    <source>
        <dbReference type="EnsemblProtists" id="EOD34588"/>
    </source>
</evidence>
<reference evidence="4" key="2">
    <citation type="submission" date="2024-10" db="UniProtKB">
        <authorList>
            <consortium name="EnsemblProtists"/>
        </authorList>
    </citation>
    <scope>IDENTIFICATION</scope>
</reference>
<feature type="compositionally biased region" description="Gly residues" evidence="1">
    <location>
        <begin position="178"/>
        <end position="191"/>
    </location>
</feature>
<keyword evidence="2" id="KW-0732">Signal</keyword>
<dbReference type="GeneID" id="17279858"/>
<dbReference type="EnsemblProtists" id="EOD34588">
    <property type="protein sequence ID" value="EOD34588"/>
    <property type="gene ID" value="EMIHUDRAFT_455577"/>
</dbReference>
<dbReference type="SUPFAM" id="SSF54736">
    <property type="entry name" value="ClpS-like"/>
    <property type="match status" value="1"/>
</dbReference>
<feature type="domain" description="Adaptor protein ClpS core" evidence="3">
    <location>
        <begin position="95"/>
        <end position="162"/>
    </location>
</feature>
<dbReference type="GO" id="GO:0006508">
    <property type="term" value="P:proteolysis"/>
    <property type="evidence" value="ECO:0007669"/>
    <property type="project" value="InterPro"/>
</dbReference>
<dbReference type="InterPro" id="IPR022935">
    <property type="entry name" value="ClpS"/>
</dbReference>
<dbReference type="KEGG" id="ehx:EMIHUDRAFT_455577"/>
<name>A0A0D3KFQ3_EMIH1</name>
<feature type="signal peptide" evidence="2">
    <location>
        <begin position="1"/>
        <end position="20"/>
    </location>
</feature>
<dbReference type="PaxDb" id="2903-EOD34588"/>
<dbReference type="InterPro" id="IPR003769">
    <property type="entry name" value="ClpS_core"/>
</dbReference>
<dbReference type="eggNOG" id="ENOG502S6N8">
    <property type="taxonomic scope" value="Eukaryota"/>
</dbReference>